<accession>A0AAN0RD60</accession>
<feature type="domain" description="ABC transmembrane type-1" evidence="9">
    <location>
        <begin position="22"/>
        <end position="294"/>
    </location>
</feature>
<dbReference type="SUPFAM" id="SSF90123">
    <property type="entry name" value="ABC transporter transmembrane region"/>
    <property type="match status" value="1"/>
</dbReference>
<dbReference type="InterPro" id="IPR039421">
    <property type="entry name" value="Type_1_exporter"/>
</dbReference>
<sequence>MTALLRPLLDVAALWRNRLPWLLAGIVVSVLAVLSAALLMMLSGRTVAAAMMLGVLAAPMLLRWTGVARVVLRYLERVVTHDAMFRALADLRVWFFRGIARDAAGGLGFRRAGDVLSRLVNDVEALDGLYLRIVVPVAGALVLLPVLLYALGRLDAMLAIVVGVLFVLAAFVLPVISARNAAGQGARLTTSMSRLRIATLDTLTGLREVRACGAEDRMLADIQARQALLLTAQREGAARAAWASAASFLFGQAGVAAVLFAVALNVVTTGPAALIGCAFLTIAAFEAIGGLPRAGVLAGHASAAAERVLEAASRPESNVPQGVADVEERLREERLRPVSGKTAALSFRHASFRWRQDGPLVLDDLNLDLPAGARVALLGPSGAGKSTIAALAMRLAVPEAGHIFLSGTDMATLPVDMVRGHFAWLSQTTHLFDDTIRANLLLGRPDAQEADLWAVLDAAQLGAVVRDLPDGLESWVGEGGFRLSGGQGRRLALARALLSHAPILILDEPAAGLDAQTERELFLTLNEVAGDRTVLLIAHRLTGVEKLDRIYRLSGGQAVPAMS</sequence>
<dbReference type="InterPro" id="IPR014223">
    <property type="entry name" value="ABC_CydC/D"/>
</dbReference>
<dbReference type="SMART" id="SM00382">
    <property type="entry name" value="AAA"/>
    <property type="match status" value="1"/>
</dbReference>
<keyword evidence="5 7" id="KW-1133">Transmembrane helix</keyword>
<dbReference type="KEGG" id="gbc:GbCGDNIH3_0875"/>
<evidence type="ECO:0000256" key="3">
    <source>
        <dbReference type="ARBA" id="ARBA00022741"/>
    </source>
</evidence>
<evidence type="ECO:0000313" key="11">
    <source>
        <dbReference type="Proteomes" id="UP000019438"/>
    </source>
</evidence>
<dbReference type="RefSeq" id="WP_025286381.1">
    <property type="nucleotide sequence ID" value="NZ_CP003181.2"/>
</dbReference>
<feature type="transmembrane region" description="Helical" evidence="7">
    <location>
        <begin position="21"/>
        <end position="42"/>
    </location>
</feature>
<dbReference type="GO" id="GO:0016887">
    <property type="term" value="F:ATP hydrolysis activity"/>
    <property type="evidence" value="ECO:0007669"/>
    <property type="project" value="InterPro"/>
</dbReference>
<keyword evidence="4 10" id="KW-0067">ATP-binding</keyword>
<feature type="domain" description="ABC transporter" evidence="8">
    <location>
        <begin position="345"/>
        <end position="562"/>
    </location>
</feature>
<evidence type="ECO:0000259" key="8">
    <source>
        <dbReference type="PROSITE" id="PS50893"/>
    </source>
</evidence>
<dbReference type="InterPro" id="IPR011527">
    <property type="entry name" value="ABC1_TM_dom"/>
</dbReference>
<dbReference type="GO" id="GO:0034040">
    <property type="term" value="F:ATPase-coupled lipid transmembrane transporter activity"/>
    <property type="evidence" value="ECO:0007669"/>
    <property type="project" value="TreeGrafter"/>
</dbReference>
<evidence type="ECO:0000256" key="4">
    <source>
        <dbReference type="ARBA" id="ARBA00022840"/>
    </source>
</evidence>
<dbReference type="PANTHER" id="PTHR24221">
    <property type="entry name" value="ATP-BINDING CASSETTE SUB-FAMILY B"/>
    <property type="match status" value="1"/>
</dbReference>
<dbReference type="EMBL" id="CP003181">
    <property type="protein sequence ID" value="AHJ62699.1"/>
    <property type="molecule type" value="Genomic_DNA"/>
</dbReference>
<evidence type="ECO:0000256" key="7">
    <source>
        <dbReference type="SAM" id="Phobius"/>
    </source>
</evidence>
<dbReference type="GO" id="GO:0034775">
    <property type="term" value="P:glutathione transmembrane transport"/>
    <property type="evidence" value="ECO:0007669"/>
    <property type="project" value="InterPro"/>
</dbReference>
<dbReference type="PROSITE" id="PS50929">
    <property type="entry name" value="ABC_TM1F"/>
    <property type="match status" value="1"/>
</dbReference>
<feature type="transmembrane region" description="Helical" evidence="7">
    <location>
        <begin position="270"/>
        <end position="288"/>
    </location>
</feature>
<dbReference type="Pfam" id="PF00005">
    <property type="entry name" value="ABC_tran"/>
    <property type="match status" value="1"/>
</dbReference>
<dbReference type="GO" id="GO:0005886">
    <property type="term" value="C:plasma membrane"/>
    <property type="evidence" value="ECO:0007669"/>
    <property type="project" value="UniProtKB-SubCell"/>
</dbReference>
<dbReference type="InterPro" id="IPR036640">
    <property type="entry name" value="ABC1_TM_sf"/>
</dbReference>
<dbReference type="GO" id="GO:0045454">
    <property type="term" value="P:cell redox homeostasis"/>
    <property type="evidence" value="ECO:0007669"/>
    <property type="project" value="InterPro"/>
</dbReference>
<feature type="transmembrane region" description="Helical" evidence="7">
    <location>
        <begin position="129"/>
        <end position="151"/>
    </location>
</feature>
<evidence type="ECO:0000256" key="2">
    <source>
        <dbReference type="ARBA" id="ARBA00022692"/>
    </source>
</evidence>
<dbReference type="PANTHER" id="PTHR24221:SF653">
    <property type="entry name" value="TRANSPORT ATP-BINDING PROTEIN CYDC"/>
    <property type="match status" value="1"/>
</dbReference>
<evidence type="ECO:0000313" key="10">
    <source>
        <dbReference type="EMBL" id="AHJ62699.1"/>
    </source>
</evidence>
<dbReference type="InterPro" id="IPR003593">
    <property type="entry name" value="AAA+_ATPase"/>
</dbReference>
<keyword evidence="6 7" id="KW-0472">Membrane</keyword>
<name>A0AAN0RD60_9PROT</name>
<dbReference type="InterPro" id="IPR027417">
    <property type="entry name" value="P-loop_NTPase"/>
</dbReference>
<gene>
    <name evidence="10" type="ORF">GbCGDNIH3_0875</name>
</gene>
<proteinExistence type="predicted"/>
<dbReference type="Gene3D" id="1.20.1560.10">
    <property type="entry name" value="ABC transporter type 1, transmembrane domain"/>
    <property type="match status" value="1"/>
</dbReference>
<evidence type="ECO:0000256" key="1">
    <source>
        <dbReference type="ARBA" id="ARBA00004651"/>
    </source>
</evidence>
<evidence type="ECO:0000256" key="6">
    <source>
        <dbReference type="ARBA" id="ARBA00023136"/>
    </source>
</evidence>
<dbReference type="InterPro" id="IPR003439">
    <property type="entry name" value="ABC_transporter-like_ATP-bd"/>
</dbReference>
<reference evidence="11" key="1">
    <citation type="submission" date="2012-06" db="EMBL/GenBank/DDBJ databases">
        <title>Genome analysis of multiple Granulibacter bethesdensis isolates demonstrates substantial genome diversity.</title>
        <authorList>
            <person name="Greenberg D.E."/>
            <person name="Porcella S.F."/>
            <person name="Zarember K."/>
            <person name="Zelazny A.M."/>
            <person name="Bruno D."/>
            <person name="Martens C."/>
            <person name="Barbian K.D."/>
            <person name="Jaske E."/>
            <person name="Holland S.M."/>
        </authorList>
    </citation>
    <scope>NUCLEOTIDE SEQUENCE [LARGE SCALE GENOMIC DNA]</scope>
    <source>
        <strain evidence="11">CGDNIH3</strain>
    </source>
</reference>
<keyword evidence="3" id="KW-0547">Nucleotide-binding</keyword>
<dbReference type="GO" id="GO:0140359">
    <property type="term" value="F:ABC-type transporter activity"/>
    <property type="evidence" value="ECO:0007669"/>
    <property type="project" value="InterPro"/>
</dbReference>
<dbReference type="Gene3D" id="3.40.50.300">
    <property type="entry name" value="P-loop containing nucleotide triphosphate hydrolases"/>
    <property type="match status" value="1"/>
</dbReference>
<keyword evidence="2 7" id="KW-0812">Transmembrane</keyword>
<dbReference type="Pfam" id="PF00664">
    <property type="entry name" value="ABC_membrane"/>
    <property type="match status" value="1"/>
</dbReference>
<comment type="subcellular location">
    <subcellularLocation>
        <location evidence="1">Cell membrane</location>
        <topology evidence="1">Multi-pass membrane protein</topology>
    </subcellularLocation>
</comment>
<dbReference type="NCBIfam" id="TIGR02868">
    <property type="entry name" value="CydC"/>
    <property type="match status" value="1"/>
</dbReference>
<dbReference type="GO" id="GO:0005524">
    <property type="term" value="F:ATP binding"/>
    <property type="evidence" value="ECO:0007669"/>
    <property type="project" value="UniProtKB-KW"/>
</dbReference>
<dbReference type="SUPFAM" id="SSF52540">
    <property type="entry name" value="P-loop containing nucleoside triphosphate hydrolases"/>
    <property type="match status" value="1"/>
</dbReference>
<evidence type="ECO:0000256" key="5">
    <source>
        <dbReference type="ARBA" id="ARBA00022989"/>
    </source>
</evidence>
<feature type="transmembrane region" description="Helical" evidence="7">
    <location>
        <begin position="48"/>
        <end position="72"/>
    </location>
</feature>
<protein>
    <submittedName>
        <fullName evidence="10">ABC transporter ATP-binding protein</fullName>
    </submittedName>
</protein>
<feature type="transmembrane region" description="Helical" evidence="7">
    <location>
        <begin position="240"/>
        <end position="264"/>
    </location>
</feature>
<dbReference type="PROSITE" id="PS50893">
    <property type="entry name" value="ABC_TRANSPORTER_2"/>
    <property type="match status" value="1"/>
</dbReference>
<dbReference type="Proteomes" id="UP000019438">
    <property type="component" value="Chromosome"/>
</dbReference>
<feature type="transmembrane region" description="Helical" evidence="7">
    <location>
        <begin position="157"/>
        <end position="178"/>
    </location>
</feature>
<evidence type="ECO:0000259" key="9">
    <source>
        <dbReference type="PROSITE" id="PS50929"/>
    </source>
</evidence>
<dbReference type="AlphaFoldDB" id="A0AAN0RD60"/>
<organism evidence="10 11">
    <name type="scientific">Granulibacter bethesdensis</name>
    <dbReference type="NCBI Taxonomy" id="364410"/>
    <lineage>
        <taxon>Bacteria</taxon>
        <taxon>Pseudomonadati</taxon>
        <taxon>Pseudomonadota</taxon>
        <taxon>Alphaproteobacteria</taxon>
        <taxon>Acetobacterales</taxon>
        <taxon>Acetobacteraceae</taxon>
        <taxon>Granulibacter</taxon>
    </lineage>
</organism>